<sequence>MKAVDAVGKQVDWFAIDFVTDRNNLRKLLRWTRGGTGQSHDFRIDMELAGERTVLLNIFGAHKTYSGIGTGYGFSFEHETTVPVPGCEDSIGHCRIVKYDFFGLNMMVRFEVDACLPSDEGATELDNLANSLATLDVASETASTGGIHIIRAGSEVPQQSLIELKTTKRSKHVIWSEVFPQLHLSQTPWFYVGFHENGTSSEVRITSILEMEEQRKNAEAQLRKLGQTLEMIQELAIAHGTETHLSL</sequence>
<proteinExistence type="predicted"/>
<accession>A0A4Z0A3N7</accession>
<protein>
    <recommendedName>
        <fullName evidence="4">Decapping nuclease</fullName>
    </recommendedName>
</protein>
<keyword evidence="3" id="KW-1185">Reference proteome</keyword>
<dbReference type="STRING" id="135208.A0A4Z0A3N7"/>
<evidence type="ECO:0008006" key="4">
    <source>
        <dbReference type="Google" id="ProtNLM"/>
    </source>
</evidence>
<feature type="coiled-coil region" evidence="1">
    <location>
        <begin position="208"/>
        <end position="235"/>
    </location>
</feature>
<name>A0A4Z0A3N7_9AGAM</name>
<evidence type="ECO:0000313" key="2">
    <source>
        <dbReference type="EMBL" id="TFY81636.1"/>
    </source>
</evidence>
<evidence type="ECO:0000313" key="3">
    <source>
        <dbReference type="Proteomes" id="UP000298061"/>
    </source>
</evidence>
<organism evidence="2 3">
    <name type="scientific">Hericium alpestre</name>
    <dbReference type="NCBI Taxonomy" id="135208"/>
    <lineage>
        <taxon>Eukaryota</taxon>
        <taxon>Fungi</taxon>
        <taxon>Dikarya</taxon>
        <taxon>Basidiomycota</taxon>
        <taxon>Agaricomycotina</taxon>
        <taxon>Agaricomycetes</taxon>
        <taxon>Russulales</taxon>
        <taxon>Hericiaceae</taxon>
        <taxon>Hericium</taxon>
    </lineage>
</organism>
<dbReference type="AlphaFoldDB" id="A0A4Z0A3N7"/>
<dbReference type="Proteomes" id="UP000298061">
    <property type="component" value="Unassembled WGS sequence"/>
</dbReference>
<reference evidence="2 3" key="1">
    <citation type="submission" date="2019-02" db="EMBL/GenBank/DDBJ databases">
        <title>Genome sequencing of the rare red list fungi Hericium alpestre (H. flagellum).</title>
        <authorList>
            <person name="Buettner E."/>
            <person name="Kellner H."/>
        </authorList>
    </citation>
    <scope>NUCLEOTIDE SEQUENCE [LARGE SCALE GENOMIC DNA]</scope>
    <source>
        <strain evidence="2 3">DSM 108284</strain>
    </source>
</reference>
<comment type="caution">
    <text evidence="2">The sequence shown here is derived from an EMBL/GenBank/DDBJ whole genome shotgun (WGS) entry which is preliminary data.</text>
</comment>
<gene>
    <name evidence="2" type="ORF">EWM64_g2373</name>
</gene>
<keyword evidence="1" id="KW-0175">Coiled coil</keyword>
<evidence type="ECO:0000256" key="1">
    <source>
        <dbReference type="SAM" id="Coils"/>
    </source>
</evidence>
<dbReference type="PANTHER" id="PTHR35179:SF2">
    <property type="entry name" value="START DOMAIN-CONTAINING PROTEIN"/>
    <property type="match status" value="1"/>
</dbReference>
<dbReference type="OrthoDB" id="420564at2759"/>
<feature type="non-terminal residue" evidence="2">
    <location>
        <position position="247"/>
    </location>
</feature>
<dbReference type="PANTHER" id="PTHR35179">
    <property type="entry name" value="PROTEIN CBG02620"/>
    <property type="match status" value="1"/>
</dbReference>
<dbReference type="EMBL" id="SFCI01000190">
    <property type="protein sequence ID" value="TFY81636.1"/>
    <property type="molecule type" value="Genomic_DNA"/>
</dbReference>